<proteinExistence type="predicted"/>
<sequence length="190" mass="21194">MDARSNDQVVFLSGQPGETTMSNPSRDHPASLKNHHQCFDHTLNGPILSDAPLFGSPSSNSSRSNNTSITNNQNNDRHNNRGSRHQRYEPYQRRHTNSSPIKSKPTTKKVSKQHNQAQLFPTLDDLVLPPSPPPTDDDHDDDDKLFFQNPVADDDDVFAEFAGFADFSFDDASFNVDSTSSSDEDFALFP</sequence>
<evidence type="ECO:0000256" key="1">
    <source>
        <dbReference type="SAM" id="MobiDB-lite"/>
    </source>
</evidence>
<organism evidence="2">
    <name type="scientific">Lichtheimia ramosa</name>
    <dbReference type="NCBI Taxonomy" id="688394"/>
    <lineage>
        <taxon>Eukaryota</taxon>
        <taxon>Fungi</taxon>
        <taxon>Fungi incertae sedis</taxon>
        <taxon>Mucoromycota</taxon>
        <taxon>Mucoromycotina</taxon>
        <taxon>Mucoromycetes</taxon>
        <taxon>Mucorales</taxon>
        <taxon>Lichtheimiaceae</taxon>
        <taxon>Lichtheimia</taxon>
    </lineage>
</organism>
<evidence type="ECO:0000313" key="2">
    <source>
        <dbReference type="EMBL" id="CDS02995.1"/>
    </source>
</evidence>
<feature type="region of interest" description="Disordered" evidence="1">
    <location>
        <begin position="1"/>
        <end position="144"/>
    </location>
</feature>
<reference evidence="2" key="1">
    <citation type="journal article" date="2014" name="Genome Announc.">
        <title>De novo whole-genome sequence and genome annotation of Lichtheimia ramosa.</title>
        <authorList>
            <person name="Linde J."/>
            <person name="Schwartze V."/>
            <person name="Binder U."/>
            <person name="Lass-Florl C."/>
            <person name="Voigt K."/>
            <person name="Horn F."/>
        </authorList>
    </citation>
    <scope>NUCLEOTIDE SEQUENCE</scope>
    <source>
        <strain evidence="2">JMRC FSU:6197</strain>
    </source>
</reference>
<protein>
    <submittedName>
        <fullName evidence="2">Uncharacterized protein</fullName>
    </submittedName>
</protein>
<feature type="compositionally biased region" description="Low complexity" evidence="1">
    <location>
        <begin position="56"/>
        <end position="74"/>
    </location>
</feature>
<name>A0A077W860_9FUNG</name>
<accession>A0A077W860</accession>
<gene>
    <name evidence="2" type="ORF">LRAMOSA00397</name>
</gene>
<dbReference type="OrthoDB" id="2287070at2759"/>
<dbReference type="EMBL" id="LK023313">
    <property type="protein sequence ID" value="CDS02995.1"/>
    <property type="molecule type" value="Genomic_DNA"/>
</dbReference>
<dbReference type="AlphaFoldDB" id="A0A077W860"/>